<dbReference type="InterPro" id="IPR048451">
    <property type="entry name" value="YgfZ_barrel"/>
</dbReference>
<sequence>MDWQPNTQAIEITPTTELPDLLFTRLNRWGAIEMTGDDRKSYLQGQVTCDVVSLEQSQSTFGAHCDAKGKVWSAFRLCHIDNSYAMIQPQSALEKELTELKKYAVFSKVELAVSAKPIVGIIGKGAQKWIDQQFPTSGTVRQNNGSTAIQVDDERWMLLVNNELQSSLSTDPERLWVEESLWTKFDIEQGLPIVEAEQQNQHIPQALNLQALDGISFSKGCYTGQETVARAKYRGINKRMLANVRGQLAVQLNDDDVIEIERSVGENWRKAGEVLAHYQYSNGEFVAAMVIANNLDEDSQFRLASQPDCRLSLELPPYPLDQE</sequence>
<keyword evidence="6" id="KW-1185">Reference proteome</keyword>
<dbReference type="Gene3D" id="2.40.30.160">
    <property type="match status" value="1"/>
</dbReference>
<gene>
    <name evidence="5" type="primary">ygfZ</name>
    <name evidence="5" type="ORF">VTH8203_00344</name>
</gene>
<evidence type="ECO:0000313" key="5">
    <source>
        <dbReference type="EMBL" id="SNX45348.1"/>
    </source>
</evidence>
<organism evidence="5 6">
    <name type="scientific">Vibrio thalassae</name>
    <dbReference type="NCBI Taxonomy" id="1243014"/>
    <lineage>
        <taxon>Bacteria</taxon>
        <taxon>Pseudomonadati</taxon>
        <taxon>Pseudomonadota</taxon>
        <taxon>Gammaproteobacteria</taxon>
        <taxon>Vibrionales</taxon>
        <taxon>Vibrionaceae</taxon>
        <taxon>Vibrio</taxon>
    </lineage>
</organism>
<accession>A0A240E9E1</accession>
<dbReference type="SUPFAM" id="SSF101790">
    <property type="entry name" value="Aminomethyltransferase beta-barrel domain"/>
    <property type="match status" value="1"/>
</dbReference>
<dbReference type="Gene3D" id="3.30.70.1630">
    <property type="match status" value="1"/>
</dbReference>
<protein>
    <submittedName>
        <fullName evidence="5">tRNA-modifying protein YgfZ</fullName>
    </submittedName>
</protein>
<name>A0A240E9E1_9VIBR</name>
<dbReference type="Gene3D" id="3.30.70.1400">
    <property type="entry name" value="Aminomethyltransferase beta-barrel domains"/>
    <property type="match status" value="1"/>
</dbReference>
<dbReference type="PANTHER" id="PTHR22602:SF0">
    <property type="entry name" value="TRANSFERASE CAF17, MITOCHONDRIAL-RELATED"/>
    <property type="match status" value="1"/>
</dbReference>
<dbReference type="GO" id="GO:0016226">
    <property type="term" value="P:iron-sulfur cluster assembly"/>
    <property type="evidence" value="ECO:0007669"/>
    <property type="project" value="TreeGrafter"/>
</dbReference>
<dbReference type="EMBL" id="OANU01000002">
    <property type="protein sequence ID" value="SNX45348.1"/>
    <property type="molecule type" value="Genomic_DNA"/>
</dbReference>
<dbReference type="AlphaFoldDB" id="A0A240E9E1"/>
<reference evidence="6" key="1">
    <citation type="submission" date="2016-06" db="EMBL/GenBank/DDBJ databases">
        <authorList>
            <person name="Rodrigo-Torres L."/>
            <person name="Arahal R.D."/>
            <person name="Lucena T."/>
        </authorList>
    </citation>
    <scope>NUCLEOTIDE SEQUENCE [LARGE SCALE GENOMIC DNA]</scope>
    <source>
        <strain evidence="6">CECT8203</strain>
    </source>
</reference>
<dbReference type="GO" id="GO:0005542">
    <property type="term" value="F:folic acid binding"/>
    <property type="evidence" value="ECO:0007669"/>
    <property type="project" value="UniProtKB-KW"/>
</dbReference>
<dbReference type="InterPro" id="IPR045179">
    <property type="entry name" value="YgfZ/GcvT"/>
</dbReference>
<keyword evidence="3" id="KW-0290">Folate-binding</keyword>
<dbReference type="SUPFAM" id="SSF103025">
    <property type="entry name" value="Folate-binding domain"/>
    <property type="match status" value="1"/>
</dbReference>
<keyword evidence="1" id="KW-0963">Cytoplasm</keyword>
<keyword evidence="2" id="KW-0819">tRNA processing</keyword>
<dbReference type="FunFam" id="3.30.70.1400:FF:000002">
    <property type="entry name" value="tRNA-modifying protein YgfZ"/>
    <property type="match status" value="1"/>
</dbReference>
<evidence type="ECO:0000259" key="4">
    <source>
        <dbReference type="Pfam" id="PF21130"/>
    </source>
</evidence>
<dbReference type="RefSeq" id="WP_096992083.1">
    <property type="nucleotide sequence ID" value="NZ_JBHSII010000001.1"/>
</dbReference>
<evidence type="ECO:0000256" key="3">
    <source>
        <dbReference type="ARBA" id="ARBA00022954"/>
    </source>
</evidence>
<proteinExistence type="predicted"/>
<dbReference type="NCBIfam" id="NF007110">
    <property type="entry name" value="PRK09559.1"/>
    <property type="match status" value="1"/>
</dbReference>
<dbReference type="InterPro" id="IPR017703">
    <property type="entry name" value="YgfZ/GCV_T_CS"/>
</dbReference>
<dbReference type="Proteomes" id="UP000219336">
    <property type="component" value="Unassembled WGS sequence"/>
</dbReference>
<dbReference type="PANTHER" id="PTHR22602">
    <property type="entry name" value="TRANSFERASE CAF17, MITOCHONDRIAL-RELATED"/>
    <property type="match status" value="1"/>
</dbReference>
<feature type="domain" description="tRNA-modifying protein YgfZ-like beta-barrel" evidence="4">
    <location>
        <begin position="237"/>
        <end position="305"/>
    </location>
</feature>
<dbReference type="NCBIfam" id="TIGR03317">
    <property type="entry name" value="ygfZ_signature"/>
    <property type="match status" value="1"/>
</dbReference>
<evidence type="ECO:0000256" key="1">
    <source>
        <dbReference type="ARBA" id="ARBA00022490"/>
    </source>
</evidence>
<dbReference type="GO" id="GO:0008033">
    <property type="term" value="P:tRNA processing"/>
    <property type="evidence" value="ECO:0007669"/>
    <property type="project" value="UniProtKB-KW"/>
</dbReference>
<evidence type="ECO:0000313" key="6">
    <source>
        <dbReference type="Proteomes" id="UP000219336"/>
    </source>
</evidence>
<dbReference type="Pfam" id="PF21130">
    <property type="entry name" value="YgfZ_barrel"/>
    <property type="match status" value="1"/>
</dbReference>
<dbReference type="OrthoDB" id="9796287at2"/>
<evidence type="ECO:0000256" key="2">
    <source>
        <dbReference type="ARBA" id="ARBA00022694"/>
    </source>
</evidence>
<dbReference type="InterPro" id="IPR029043">
    <property type="entry name" value="GcvT/YgfZ_C"/>
</dbReference>